<evidence type="ECO:0000256" key="5">
    <source>
        <dbReference type="ARBA" id="ARBA00023136"/>
    </source>
</evidence>
<name>A0A076EXB2_RHOOP</name>
<protein>
    <submittedName>
        <fullName evidence="8">ABC transporter permease</fullName>
    </submittedName>
</protein>
<evidence type="ECO:0000313" key="9">
    <source>
        <dbReference type="Proteomes" id="UP000028488"/>
    </source>
</evidence>
<keyword evidence="5 7" id="KW-0472">Membrane</keyword>
<feature type="transmembrane region" description="Helical" evidence="7">
    <location>
        <begin position="319"/>
        <end position="338"/>
    </location>
</feature>
<feature type="transmembrane region" description="Helical" evidence="7">
    <location>
        <begin position="293"/>
        <end position="313"/>
    </location>
</feature>
<keyword evidence="3 7" id="KW-0812">Transmembrane</keyword>
<keyword evidence="4 7" id="KW-1133">Transmembrane helix</keyword>
<feature type="transmembrane region" description="Helical" evidence="7">
    <location>
        <begin position="114"/>
        <end position="135"/>
    </location>
</feature>
<keyword evidence="2" id="KW-1003">Cell membrane</keyword>
<dbReference type="GO" id="GO:0005886">
    <property type="term" value="C:plasma membrane"/>
    <property type="evidence" value="ECO:0007669"/>
    <property type="project" value="UniProtKB-SubCell"/>
</dbReference>
<dbReference type="RefSeq" id="WP_128642543.1">
    <property type="nucleotide sequence ID" value="NZ_CP008948.1"/>
</dbReference>
<evidence type="ECO:0000256" key="2">
    <source>
        <dbReference type="ARBA" id="ARBA00022475"/>
    </source>
</evidence>
<dbReference type="EMBL" id="CP008948">
    <property type="protein sequence ID" value="AII10446.1"/>
    <property type="molecule type" value="Genomic_DNA"/>
</dbReference>
<evidence type="ECO:0000256" key="4">
    <source>
        <dbReference type="ARBA" id="ARBA00022989"/>
    </source>
</evidence>
<keyword evidence="8" id="KW-0614">Plasmid</keyword>
<dbReference type="Pfam" id="PF02653">
    <property type="entry name" value="BPD_transp_2"/>
    <property type="match status" value="1"/>
</dbReference>
<feature type="transmembrane region" description="Helical" evidence="7">
    <location>
        <begin position="186"/>
        <end position="208"/>
    </location>
</feature>
<dbReference type="PANTHER" id="PTHR32196">
    <property type="entry name" value="ABC TRANSPORTER PERMEASE PROTEIN YPHD-RELATED-RELATED"/>
    <property type="match status" value="1"/>
</dbReference>
<proteinExistence type="predicted"/>
<feature type="transmembrane region" description="Helical" evidence="7">
    <location>
        <begin position="269"/>
        <end position="286"/>
    </location>
</feature>
<dbReference type="Proteomes" id="UP000028488">
    <property type="component" value="Plasmid pPDG1"/>
</dbReference>
<feature type="transmembrane region" description="Helical" evidence="7">
    <location>
        <begin position="74"/>
        <end position="94"/>
    </location>
</feature>
<geneLocation type="plasmid" evidence="8 9">
    <name>pPDG1</name>
</geneLocation>
<evidence type="ECO:0000256" key="1">
    <source>
        <dbReference type="ARBA" id="ARBA00004651"/>
    </source>
</evidence>
<dbReference type="InterPro" id="IPR001851">
    <property type="entry name" value="ABC_transp_permease"/>
</dbReference>
<evidence type="ECO:0000256" key="6">
    <source>
        <dbReference type="SAM" id="MobiDB-lite"/>
    </source>
</evidence>
<dbReference type="CDD" id="cd06579">
    <property type="entry name" value="TM_PBP1_transp_AraH_like"/>
    <property type="match status" value="1"/>
</dbReference>
<evidence type="ECO:0000256" key="7">
    <source>
        <dbReference type="SAM" id="Phobius"/>
    </source>
</evidence>
<feature type="transmembrane region" description="Helical" evidence="7">
    <location>
        <begin position="147"/>
        <end position="166"/>
    </location>
</feature>
<evidence type="ECO:0000256" key="3">
    <source>
        <dbReference type="ARBA" id="ARBA00022692"/>
    </source>
</evidence>
<sequence length="343" mass="35196">MNTPPTDTTTSPVSADSTVEPRPLARIAPTPMSVRAAQWALPVILLVFIALFSVLQPATFATQGNFTTLLGSEAVLILVALGAMLPLIVGQYDLSVGANMGMASIAVAMATSELGFSTGAGIAVAIVLSTLLGFVNGVLVAKIGISSFVATLAVSSLLSGIVIWSTDGTVIVDNIPGALTDIGRSSISYIPIPFLLVIVIALVMGYVLRMTPTGRYLYAVGGSSEASRLSGLSVDRLTIMTFAASGFLCGIGGVLLVSKLGSANPTTGPEFLLPAFAACFLGATSIRPGTFNVTGTILAVLVLAVGSTGLQLIGVPFYIEPIFAGVVLLIAALVTRYLRKEQS</sequence>
<feature type="compositionally biased region" description="Low complexity" evidence="6">
    <location>
        <begin position="1"/>
        <end position="18"/>
    </location>
</feature>
<organism evidence="8 9">
    <name type="scientific">Rhodococcus opacus</name>
    <name type="common">Nocardia opaca</name>
    <dbReference type="NCBI Taxonomy" id="37919"/>
    <lineage>
        <taxon>Bacteria</taxon>
        <taxon>Bacillati</taxon>
        <taxon>Actinomycetota</taxon>
        <taxon>Actinomycetes</taxon>
        <taxon>Mycobacteriales</taxon>
        <taxon>Nocardiaceae</taxon>
        <taxon>Rhodococcus</taxon>
    </lineage>
</organism>
<feature type="region of interest" description="Disordered" evidence="6">
    <location>
        <begin position="1"/>
        <end position="20"/>
    </location>
</feature>
<feature type="transmembrane region" description="Helical" evidence="7">
    <location>
        <begin position="237"/>
        <end position="257"/>
    </location>
</feature>
<evidence type="ECO:0000313" key="8">
    <source>
        <dbReference type="EMBL" id="AII10446.1"/>
    </source>
</evidence>
<feature type="transmembrane region" description="Helical" evidence="7">
    <location>
        <begin position="39"/>
        <end position="62"/>
    </location>
</feature>
<gene>
    <name evidence="8" type="ORF">EP51_39855</name>
</gene>
<dbReference type="AlphaFoldDB" id="A0A076EXB2"/>
<comment type="subcellular location">
    <subcellularLocation>
        <location evidence="1">Cell membrane</location>
        <topology evidence="1">Multi-pass membrane protein</topology>
    </subcellularLocation>
</comment>
<reference evidence="8 9" key="1">
    <citation type="submission" date="2014-07" db="EMBL/GenBank/DDBJ databases">
        <title>Genome Sequence of Rhodococcus opacus Strain R7, a Biodegrader of Mono- and Polycyclic Aromatic Hydrocarbons.</title>
        <authorList>
            <person name="Di Gennaro P."/>
            <person name="Zampolli J."/>
            <person name="Presti I."/>
            <person name="Cappelletti M."/>
            <person name="D'Ursi P."/>
            <person name="Orro A."/>
            <person name="Mezzelani A."/>
            <person name="Milanesi L."/>
        </authorList>
    </citation>
    <scope>NUCLEOTIDE SEQUENCE [LARGE SCALE GENOMIC DNA]</scope>
    <source>
        <strain evidence="8 9">R7</strain>
        <plasmid evidence="8">pPDG1</plasmid>
    </source>
</reference>
<dbReference type="GO" id="GO:0022857">
    <property type="term" value="F:transmembrane transporter activity"/>
    <property type="evidence" value="ECO:0007669"/>
    <property type="project" value="InterPro"/>
</dbReference>
<accession>A0A076EXB2</accession>